<feature type="region of interest" description="Disordered" evidence="1">
    <location>
        <begin position="66"/>
        <end position="89"/>
    </location>
</feature>
<keyword evidence="4" id="KW-1185">Reference proteome</keyword>
<accession>A0A2G9HPD1</accession>
<reference evidence="4" key="1">
    <citation type="journal article" date="2018" name="Gigascience">
        <title>Genome assembly of the Pink Ipe (Handroanthus impetiginosus, Bignoniaceae), a highly valued, ecologically keystone Neotropical timber forest tree.</title>
        <authorList>
            <person name="Silva-Junior O.B."/>
            <person name="Grattapaglia D."/>
            <person name="Novaes E."/>
            <person name="Collevatti R.G."/>
        </authorList>
    </citation>
    <scope>NUCLEOTIDE SEQUENCE [LARGE SCALE GENOMIC DNA]</scope>
    <source>
        <strain evidence="4">cv. UFG-1</strain>
    </source>
</reference>
<name>A0A2G9HPD1_9LAMI</name>
<sequence length="89" mass="10092">MASYNRTHDLLVFCMINLLLFQQYFGPIDAHRLPKIRPPAPILVLTKPNPPPVYGFRLNRFKKIQADAYRPTTPGNSPGMGHDEPPGKH</sequence>
<evidence type="ECO:0000313" key="3">
    <source>
        <dbReference type="EMBL" id="PIN19379.1"/>
    </source>
</evidence>
<proteinExistence type="predicted"/>
<evidence type="ECO:0000256" key="2">
    <source>
        <dbReference type="SAM" id="SignalP"/>
    </source>
</evidence>
<dbReference type="Proteomes" id="UP000231279">
    <property type="component" value="Unassembled WGS sequence"/>
</dbReference>
<protein>
    <submittedName>
        <fullName evidence="3">Uncharacterized protein</fullName>
    </submittedName>
</protein>
<comment type="caution">
    <text evidence="3">The sequence shown here is derived from an EMBL/GenBank/DDBJ whole genome shotgun (WGS) entry which is preliminary data.</text>
</comment>
<dbReference type="EMBL" id="NKXS01001286">
    <property type="protein sequence ID" value="PIN19379.1"/>
    <property type="molecule type" value="Genomic_DNA"/>
</dbReference>
<dbReference type="OrthoDB" id="1938149at2759"/>
<gene>
    <name evidence="3" type="ORF">CDL12_07956</name>
</gene>
<evidence type="ECO:0000256" key="1">
    <source>
        <dbReference type="SAM" id="MobiDB-lite"/>
    </source>
</evidence>
<feature type="signal peptide" evidence="2">
    <location>
        <begin position="1"/>
        <end position="30"/>
    </location>
</feature>
<dbReference type="AlphaFoldDB" id="A0A2G9HPD1"/>
<feature type="chain" id="PRO_5013876789" evidence="2">
    <location>
        <begin position="31"/>
        <end position="89"/>
    </location>
</feature>
<organism evidence="3 4">
    <name type="scientific">Handroanthus impetiginosus</name>
    <dbReference type="NCBI Taxonomy" id="429701"/>
    <lineage>
        <taxon>Eukaryota</taxon>
        <taxon>Viridiplantae</taxon>
        <taxon>Streptophyta</taxon>
        <taxon>Embryophyta</taxon>
        <taxon>Tracheophyta</taxon>
        <taxon>Spermatophyta</taxon>
        <taxon>Magnoliopsida</taxon>
        <taxon>eudicotyledons</taxon>
        <taxon>Gunneridae</taxon>
        <taxon>Pentapetalae</taxon>
        <taxon>asterids</taxon>
        <taxon>lamiids</taxon>
        <taxon>Lamiales</taxon>
        <taxon>Bignoniaceae</taxon>
        <taxon>Crescentiina</taxon>
        <taxon>Tabebuia alliance</taxon>
        <taxon>Handroanthus</taxon>
    </lineage>
</organism>
<keyword evidence="2" id="KW-0732">Signal</keyword>
<evidence type="ECO:0000313" key="4">
    <source>
        <dbReference type="Proteomes" id="UP000231279"/>
    </source>
</evidence>